<dbReference type="Proteomes" id="UP000019254">
    <property type="component" value="Unassembled WGS sequence"/>
</dbReference>
<dbReference type="Gene3D" id="1.20.140.70">
    <property type="entry name" value="Oligopeptidase f, N-terminal domain"/>
    <property type="match status" value="1"/>
</dbReference>
<dbReference type="EMBL" id="AODE01000019">
    <property type="protein sequence ID" value="EUJ29343.1"/>
    <property type="molecule type" value="Genomic_DNA"/>
</dbReference>
<accession>W7C9S2</accession>
<keyword evidence="2" id="KW-1185">Reference proteome</keyword>
<name>W7C9S2_9LIST</name>
<dbReference type="PATRIC" id="fig|1265820.5.peg.1784"/>
<dbReference type="STRING" id="1265820.PCORN_09127"/>
<sequence>MMAKNYALIWDLDSIYSGGSGSEALANALSDTTKDIASFKQAVQDWPIPENNEAVSEFLLLINRNAEITKQLMNAAAFLECLSSADTRDLKAVELTGGVYQQLAELETIENEWHEKFALIPDVLWASLLAENGLSEIAFVLNEARENRKEKRNTGRRGRD</sequence>
<reference evidence="1 2" key="1">
    <citation type="journal article" date="2014" name="Int. J. Syst. Evol. Microbiol.">
        <title>Listeria floridensis sp. nov., Listeria aquatica sp. nov., Listeria cornellensis sp. nov., Listeria riparia sp. nov. and Listeria grandensis sp. nov., from agricultural and natural environments.</title>
        <authorList>
            <person name="den Bakker H.C."/>
            <person name="Warchocki S."/>
            <person name="Wright E.M."/>
            <person name="Allred A.F."/>
            <person name="Ahlstrom C."/>
            <person name="Manuel C.S."/>
            <person name="Stasiewicz M.J."/>
            <person name="Burrell A."/>
            <person name="Roof S."/>
            <person name="Strawn L."/>
            <person name="Fortes E.D."/>
            <person name="Nightingale K.K."/>
            <person name="Kephart D."/>
            <person name="Wiedmann M."/>
        </authorList>
    </citation>
    <scope>NUCLEOTIDE SEQUENCE [LARGE SCALE GENOMIC DNA]</scope>
    <source>
        <strain evidence="2">FSL F6-969</strain>
    </source>
</reference>
<proteinExistence type="predicted"/>
<evidence type="ECO:0000313" key="2">
    <source>
        <dbReference type="Proteomes" id="UP000019254"/>
    </source>
</evidence>
<gene>
    <name evidence="1" type="ORF">PCORN_09127</name>
</gene>
<protein>
    <submittedName>
        <fullName evidence="1">Putative oligopeptidase</fullName>
    </submittedName>
</protein>
<comment type="caution">
    <text evidence="1">The sequence shown here is derived from an EMBL/GenBank/DDBJ whole genome shotgun (WGS) entry which is preliminary data.</text>
</comment>
<organism evidence="1 2">
    <name type="scientific">Listeria cornellensis FSL F6-0969</name>
    <dbReference type="NCBI Taxonomy" id="1265820"/>
    <lineage>
        <taxon>Bacteria</taxon>
        <taxon>Bacillati</taxon>
        <taxon>Bacillota</taxon>
        <taxon>Bacilli</taxon>
        <taxon>Bacillales</taxon>
        <taxon>Listeriaceae</taxon>
        <taxon>Listeria</taxon>
    </lineage>
</organism>
<dbReference type="AlphaFoldDB" id="W7C9S2"/>
<evidence type="ECO:0000313" key="1">
    <source>
        <dbReference type="EMBL" id="EUJ29343.1"/>
    </source>
</evidence>